<feature type="region of interest" description="Disordered" evidence="6">
    <location>
        <begin position="235"/>
        <end position="260"/>
    </location>
</feature>
<comment type="subcellular location">
    <subcellularLocation>
        <location evidence="1">Membrane</location>
        <topology evidence="1">Multi-pass membrane protein</topology>
    </subcellularLocation>
</comment>
<dbReference type="PANTHER" id="PTHR45649">
    <property type="entry name" value="AMINO-ACID PERMEASE BAT1"/>
    <property type="match status" value="1"/>
</dbReference>
<accession>A0A5C3LWW9</accession>
<evidence type="ECO:0000313" key="9">
    <source>
        <dbReference type="Proteomes" id="UP000308652"/>
    </source>
</evidence>
<dbReference type="Proteomes" id="UP000308652">
    <property type="component" value="Unassembled WGS sequence"/>
</dbReference>
<dbReference type="STRING" id="68775.A0A5C3LWW9"/>
<gene>
    <name evidence="8" type="ORF">BDQ12DRAFT_666902</name>
</gene>
<feature type="compositionally biased region" description="Polar residues" evidence="6">
    <location>
        <begin position="249"/>
        <end position="260"/>
    </location>
</feature>
<evidence type="ECO:0000256" key="3">
    <source>
        <dbReference type="ARBA" id="ARBA00022692"/>
    </source>
</evidence>
<evidence type="ECO:0000256" key="2">
    <source>
        <dbReference type="ARBA" id="ARBA00022448"/>
    </source>
</evidence>
<evidence type="ECO:0000256" key="7">
    <source>
        <dbReference type="SAM" id="Phobius"/>
    </source>
</evidence>
<keyword evidence="4 7" id="KW-1133">Transmembrane helix</keyword>
<evidence type="ECO:0000256" key="5">
    <source>
        <dbReference type="ARBA" id="ARBA00023136"/>
    </source>
</evidence>
<feature type="transmembrane region" description="Helical" evidence="7">
    <location>
        <begin position="117"/>
        <end position="143"/>
    </location>
</feature>
<reference evidence="8 9" key="1">
    <citation type="journal article" date="2019" name="Nat. Ecol. Evol.">
        <title>Megaphylogeny resolves global patterns of mushroom evolution.</title>
        <authorList>
            <person name="Varga T."/>
            <person name="Krizsan K."/>
            <person name="Foldi C."/>
            <person name="Dima B."/>
            <person name="Sanchez-Garcia M."/>
            <person name="Sanchez-Ramirez S."/>
            <person name="Szollosi G.J."/>
            <person name="Szarkandi J.G."/>
            <person name="Papp V."/>
            <person name="Albert L."/>
            <person name="Andreopoulos W."/>
            <person name="Angelini C."/>
            <person name="Antonin V."/>
            <person name="Barry K.W."/>
            <person name="Bougher N.L."/>
            <person name="Buchanan P."/>
            <person name="Buyck B."/>
            <person name="Bense V."/>
            <person name="Catcheside P."/>
            <person name="Chovatia M."/>
            <person name="Cooper J."/>
            <person name="Damon W."/>
            <person name="Desjardin D."/>
            <person name="Finy P."/>
            <person name="Geml J."/>
            <person name="Haridas S."/>
            <person name="Hughes K."/>
            <person name="Justo A."/>
            <person name="Karasinski D."/>
            <person name="Kautmanova I."/>
            <person name="Kiss B."/>
            <person name="Kocsube S."/>
            <person name="Kotiranta H."/>
            <person name="LaButti K.M."/>
            <person name="Lechner B.E."/>
            <person name="Liimatainen K."/>
            <person name="Lipzen A."/>
            <person name="Lukacs Z."/>
            <person name="Mihaltcheva S."/>
            <person name="Morgado L.N."/>
            <person name="Niskanen T."/>
            <person name="Noordeloos M.E."/>
            <person name="Ohm R.A."/>
            <person name="Ortiz-Santana B."/>
            <person name="Ovrebo C."/>
            <person name="Racz N."/>
            <person name="Riley R."/>
            <person name="Savchenko A."/>
            <person name="Shiryaev A."/>
            <person name="Soop K."/>
            <person name="Spirin V."/>
            <person name="Szebenyi C."/>
            <person name="Tomsovsky M."/>
            <person name="Tulloss R.E."/>
            <person name="Uehling J."/>
            <person name="Grigoriev I.V."/>
            <person name="Vagvolgyi C."/>
            <person name="Papp T."/>
            <person name="Martin F.M."/>
            <person name="Miettinen O."/>
            <person name="Hibbett D.S."/>
            <person name="Nagy L.G."/>
        </authorList>
    </citation>
    <scope>NUCLEOTIDE SEQUENCE [LARGE SCALE GENOMIC DNA]</scope>
    <source>
        <strain evidence="8 9">CBS 166.37</strain>
    </source>
</reference>
<evidence type="ECO:0000256" key="4">
    <source>
        <dbReference type="ARBA" id="ARBA00022989"/>
    </source>
</evidence>
<dbReference type="AlphaFoldDB" id="A0A5C3LWW9"/>
<keyword evidence="2" id="KW-0813">Transport</keyword>
<feature type="transmembrane region" description="Helical" evidence="7">
    <location>
        <begin position="29"/>
        <end position="48"/>
    </location>
</feature>
<dbReference type="InterPro" id="IPR002293">
    <property type="entry name" value="AA/rel_permease1"/>
</dbReference>
<dbReference type="EMBL" id="ML213607">
    <property type="protein sequence ID" value="TFK37634.1"/>
    <property type="molecule type" value="Genomic_DNA"/>
</dbReference>
<dbReference type="GO" id="GO:0022857">
    <property type="term" value="F:transmembrane transporter activity"/>
    <property type="evidence" value="ECO:0007669"/>
    <property type="project" value="InterPro"/>
</dbReference>
<keyword evidence="9" id="KW-1185">Reference proteome</keyword>
<proteinExistence type="predicted"/>
<dbReference type="PANTHER" id="PTHR45649:SF6">
    <property type="entry name" value="GABA-SPECIFIC PERMEASE"/>
    <property type="match status" value="1"/>
</dbReference>
<evidence type="ECO:0000256" key="6">
    <source>
        <dbReference type="SAM" id="MobiDB-lite"/>
    </source>
</evidence>
<evidence type="ECO:0000313" key="8">
    <source>
        <dbReference type="EMBL" id="TFK37634.1"/>
    </source>
</evidence>
<protein>
    <submittedName>
        <fullName evidence="8">Uncharacterized protein</fullName>
    </submittedName>
</protein>
<feature type="transmembrane region" description="Helical" evidence="7">
    <location>
        <begin position="84"/>
        <end position="105"/>
    </location>
</feature>
<evidence type="ECO:0000256" key="1">
    <source>
        <dbReference type="ARBA" id="ARBA00004141"/>
    </source>
</evidence>
<feature type="transmembrane region" description="Helical" evidence="7">
    <location>
        <begin position="163"/>
        <end position="189"/>
    </location>
</feature>
<dbReference type="Pfam" id="PF13520">
    <property type="entry name" value="AA_permease_2"/>
    <property type="match status" value="1"/>
</dbReference>
<name>A0A5C3LWW9_9AGAR</name>
<keyword evidence="5 7" id="KW-0472">Membrane</keyword>
<keyword evidence="3 7" id="KW-0812">Transmembrane</keyword>
<sequence>MEDKIMNDHFSSFDSSVHISEEASNAATAVPWAIVWAIGIAGLLGWAINMSLAFCMGTDLQALYNSDQPMAQIFFNSFGQKGTLAIWAIFVLVQYMMGSSMLLAASRQAFAFSRDSALGLLVFAGDQAINAVFAISVTGLYIAYSIPIAARFIGDNDFKPGPFTLGIFGLPVAIVSVSFMFFMSVVFFFPTTPNPAVEDMNYTIVSSGIMYFPKYGGVHWFTGPVANINAKSVESSTRDSDEFDKRNLKQNSRVDTTEVP</sequence>
<dbReference type="Gene3D" id="1.20.1740.10">
    <property type="entry name" value="Amino acid/polyamine transporter I"/>
    <property type="match status" value="1"/>
</dbReference>
<feature type="compositionally biased region" description="Basic and acidic residues" evidence="6">
    <location>
        <begin position="236"/>
        <end position="247"/>
    </location>
</feature>
<dbReference type="OrthoDB" id="2980524at2759"/>
<dbReference type="GO" id="GO:0016020">
    <property type="term" value="C:membrane"/>
    <property type="evidence" value="ECO:0007669"/>
    <property type="project" value="UniProtKB-SubCell"/>
</dbReference>
<organism evidence="8 9">
    <name type="scientific">Crucibulum laeve</name>
    <dbReference type="NCBI Taxonomy" id="68775"/>
    <lineage>
        <taxon>Eukaryota</taxon>
        <taxon>Fungi</taxon>
        <taxon>Dikarya</taxon>
        <taxon>Basidiomycota</taxon>
        <taxon>Agaricomycotina</taxon>
        <taxon>Agaricomycetes</taxon>
        <taxon>Agaricomycetidae</taxon>
        <taxon>Agaricales</taxon>
        <taxon>Agaricineae</taxon>
        <taxon>Nidulariaceae</taxon>
        <taxon>Crucibulum</taxon>
    </lineage>
</organism>